<dbReference type="InterPro" id="IPR036638">
    <property type="entry name" value="HLH_DNA-bd_sf"/>
</dbReference>
<name>A0AAV7KHM0_9METZ</name>
<dbReference type="EMBL" id="JAKMXF010000033">
    <property type="protein sequence ID" value="KAI6660405.1"/>
    <property type="molecule type" value="Genomic_DNA"/>
</dbReference>
<organism evidence="2 3">
    <name type="scientific">Oopsacas minuta</name>
    <dbReference type="NCBI Taxonomy" id="111878"/>
    <lineage>
        <taxon>Eukaryota</taxon>
        <taxon>Metazoa</taxon>
        <taxon>Porifera</taxon>
        <taxon>Hexactinellida</taxon>
        <taxon>Hexasterophora</taxon>
        <taxon>Lyssacinosida</taxon>
        <taxon>Leucopsacidae</taxon>
        <taxon>Oopsacas</taxon>
    </lineage>
</organism>
<evidence type="ECO:0000313" key="2">
    <source>
        <dbReference type="EMBL" id="KAI6660405.1"/>
    </source>
</evidence>
<accession>A0AAV7KHM0</accession>
<dbReference type="InterPro" id="IPR011598">
    <property type="entry name" value="bHLH_dom"/>
</dbReference>
<evidence type="ECO:0000313" key="3">
    <source>
        <dbReference type="Proteomes" id="UP001165289"/>
    </source>
</evidence>
<dbReference type="GO" id="GO:0046983">
    <property type="term" value="F:protein dimerization activity"/>
    <property type="evidence" value="ECO:0007669"/>
    <property type="project" value="InterPro"/>
</dbReference>
<dbReference type="AlphaFoldDB" id="A0AAV7KHM0"/>
<proteinExistence type="predicted"/>
<dbReference type="SUPFAM" id="SSF47459">
    <property type="entry name" value="HLH, helix-loop-helix DNA-binding domain"/>
    <property type="match status" value="1"/>
</dbReference>
<protein>
    <recommendedName>
        <fullName evidence="1">BHLH domain-containing protein</fullName>
    </recommendedName>
</protein>
<reference evidence="2 3" key="1">
    <citation type="journal article" date="2023" name="BMC Biol.">
        <title>The compact genome of the sponge Oopsacas minuta (Hexactinellida) is lacking key metazoan core genes.</title>
        <authorList>
            <person name="Santini S."/>
            <person name="Schenkelaars Q."/>
            <person name="Jourda C."/>
            <person name="Duchesne M."/>
            <person name="Belahbib H."/>
            <person name="Rocher C."/>
            <person name="Selva M."/>
            <person name="Riesgo A."/>
            <person name="Vervoort M."/>
            <person name="Leys S.P."/>
            <person name="Kodjabachian L."/>
            <person name="Le Bivic A."/>
            <person name="Borchiellini C."/>
            <person name="Claverie J.M."/>
            <person name="Renard E."/>
        </authorList>
    </citation>
    <scope>NUCLEOTIDE SEQUENCE [LARGE SCALE GENOMIC DNA]</scope>
    <source>
        <strain evidence="2">SPO-2</strain>
    </source>
</reference>
<dbReference type="Proteomes" id="UP001165289">
    <property type="component" value="Unassembled WGS sequence"/>
</dbReference>
<sequence>MEDWKLPENVVGAGKRYGGRMKGAKNRRREAQDENNCENIKRYRRDREKCRNENLTRAFNALKSILGYHNQNLSRVDILTRAKCRIEELNTILNRQEDHEKSNSINPAMLTSEEFWDYLFNGEDTSIY</sequence>
<dbReference type="Pfam" id="PF00010">
    <property type="entry name" value="HLH"/>
    <property type="match status" value="1"/>
</dbReference>
<dbReference type="PROSITE" id="PS50888">
    <property type="entry name" value="BHLH"/>
    <property type="match status" value="1"/>
</dbReference>
<feature type="domain" description="BHLH" evidence="1">
    <location>
        <begin position="39"/>
        <end position="89"/>
    </location>
</feature>
<dbReference type="Gene3D" id="4.10.280.10">
    <property type="entry name" value="Helix-loop-helix DNA-binding domain"/>
    <property type="match status" value="1"/>
</dbReference>
<evidence type="ECO:0000259" key="1">
    <source>
        <dbReference type="PROSITE" id="PS50888"/>
    </source>
</evidence>
<keyword evidence="3" id="KW-1185">Reference proteome</keyword>
<comment type="caution">
    <text evidence="2">The sequence shown here is derived from an EMBL/GenBank/DDBJ whole genome shotgun (WGS) entry which is preliminary data.</text>
</comment>
<gene>
    <name evidence="2" type="ORF">LOD99_13991</name>
</gene>